<gene>
    <name evidence="1" type="ORF">ACFQ1U_06420</name>
</gene>
<proteinExistence type="predicted"/>
<reference evidence="2" key="1">
    <citation type="journal article" date="2019" name="Int. J. Syst. Evol. Microbiol.">
        <title>The Global Catalogue of Microorganisms (GCM) 10K type strain sequencing project: providing services to taxonomists for standard genome sequencing and annotation.</title>
        <authorList>
            <consortium name="The Broad Institute Genomics Platform"/>
            <consortium name="The Broad Institute Genome Sequencing Center for Infectious Disease"/>
            <person name="Wu L."/>
            <person name="Ma J."/>
        </authorList>
    </citation>
    <scope>NUCLEOTIDE SEQUENCE [LARGE SCALE GENOMIC DNA]</scope>
    <source>
        <strain evidence="2">CCUG 60527</strain>
    </source>
</reference>
<dbReference type="Proteomes" id="UP001597062">
    <property type="component" value="Unassembled WGS sequence"/>
</dbReference>
<keyword evidence="2" id="KW-1185">Reference proteome</keyword>
<evidence type="ECO:0000313" key="2">
    <source>
        <dbReference type="Proteomes" id="UP001597062"/>
    </source>
</evidence>
<accession>A0ABW3JQR0</accession>
<sequence length="146" mass="17379">MKNLTLILFLVSTLMCFSQERKKETVYILFDNQSNEKCIVEDGSGNSLNVNKFRKEYEDYGNIINFKICNETFGFNKTKSFKDTCSIKALENIKLVDFEYLIKKYNSLNEFKHHVFDKIYFVEKISKNKIIKYEVGWVDEIFMIED</sequence>
<dbReference type="RefSeq" id="WP_386106515.1">
    <property type="nucleotide sequence ID" value="NZ_JBHTJR010000036.1"/>
</dbReference>
<name>A0ABW3JQR0_9FLAO</name>
<comment type="caution">
    <text evidence="1">The sequence shown here is derived from an EMBL/GenBank/DDBJ whole genome shotgun (WGS) entry which is preliminary data.</text>
</comment>
<dbReference type="EMBL" id="JBHTJR010000036">
    <property type="protein sequence ID" value="MFD0992833.1"/>
    <property type="molecule type" value="Genomic_DNA"/>
</dbReference>
<evidence type="ECO:0008006" key="3">
    <source>
        <dbReference type="Google" id="ProtNLM"/>
    </source>
</evidence>
<organism evidence="1 2">
    <name type="scientific">Tenacibaculum geojense</name>
    <dbReference type="NCBI Taxonomy" id="915352"/>
    <lineage>
        <taxon>Bacteria</taxon>
        <taxon>Pseudomonadati</taxon>
        <taxon>Bacteroidota</taxon>
        <taxon>Flavobacteriia</taxon>
        <taxon>Flavobacteriales</taxon>
        <taxon>Flavobacteriaceae</taxon>
        <taxon>Tenacibaculum</taxon>
    </lineage>
</organism>
<protein>
    <recommendedName>
        <fullName evidence="3">Lipoprotein</fullName>
    </recommendedName>
</protein>
<evidence type="ECO:0000313" key="1">
    <source>
        <dbReference type="EMBL" id="MFD0992833.1"/>
    </source>
</evidence>